<proteinExistence type="predicted"/>
<evidence type="ECO:0000313" key="4">
    <source>
        <dbReference type="Proteomes" id="UP000323594"/>
    </source>
</evidence>
<evidence type="ECO:0000313" key="3">
    <source>
        <dbReference type="Proteomes" id="UP000042527"/>
    </source>
</evidence>
<protein>
    <submittedName>
        <fullName evidence="1">Uncharacterized protein</fullName>
    </submittedName>
</protein>
<dbReference type="AlphaFoldDB" id="A0A0B7GX28"/>
<dbReference type="RefSeq" id="WP_044634994.1">
    <property type="nucleotide sequence ID" value="NZ_CDNC01000048.1"/>
</dbReference>
<dbReference type="Proteomes" id="UP000323594">
    <property type="component" value="Chromosome"/>
</dbReference>
<dbReference type="GeneID" id="57751950"/>
<evidence type="ECO:0000313" key="2">
    <source>
        <dbReference type="EMBL" id="QEJ97189.1"/>
    </source>
</evidence>
<dbReference type="Proteomes" id="UP000042527">
    <property type="component" value="Unassembled WGS sequence"/>
</dbReference>
<evidence type="ECO:0000313" key="1">
    <source>
        <dbReference type="EMBL" id="CEM63063.1"/>
    </source>
</evidence>
<reference evidence="1" key="2">
    <citation type="submission" date="2015-01" db="EMBL/GenBank/DDBJ databases">
        <authorList>
            <person name="Xiang T."/>
            <person name="Song Y."/>
            <person name="Huang L."/>
            <person name="Wang B."/>
            <person name="Wu P."/>
        </authorList>
    </citation>
    <scope>NUCLEOTIDE SEQUENCE [LARGE SCALE GENOMIC DNA]</scope>
    <source>
        <strain evidence="1">V1</strain>
    </source>
</reference>
<dbReference type="EMBL" id="CP042817">
    <property type="protein sequence ID" value="QEJ97189.1"/>
    <property type="molecule type" value="Genomic_DNA"/>
</dbReference>
<name>A0A0B7GX28_TREPH</name>
<reference evidence="2 4" key="3">
    <citation type="submission" date="2019-08" db="EMBL/GenBank/DDBJ databases">
        <authorList>
            <person name="Kuhnert P."/>
        </authorList>
    </citation>
    <scope>NUCLEOTIDE SEQUENCE [LARGE SCALE GENOMIC DNA]</scope>
    <source>
        <strain evidence="2 4">B36.5</strain>
    </source>
</reference>
<organism evidence="1 3">
    <name type="scientific">Treponema phagedenis</name>
    <dbReference type="NCBI Taxonomy" id="162"/>
    <lineage>
        <taxon>Bacteria</taxon>
        <taxon>Pseudomonadati</taxon>
        <taxon>Spirochaetota</taxon>
        <taxon>Spirochaetia</taxon>
        <taxon>Spirochaetales</taxon>
        <taxon>Treponemataceae</taxon>
        <taxon>Treponema</taxon>
    </lineage>
</organism>
<dbReference type="EMBL" id="CDNC01000048">
    <property type="protein sequence ID" value="CEM63063.1"/>
    <property type="molecule type" value="Genomic_DNA"/>
</dbReference>
<accession>A0A0B7GX28</accession>
<gene>
    <name evidence="2" type="ORF">FUT82_03760</name>
    <name evidence="1" type="ORF">TPHV1_60051</name>
</gene>
<sequence>MKKSIRFVIFLFFLILRQEVFASNIGFEINSGFVFLEKSDAQFIPDVVSALNASVFYTLDFNFTNQSLVLQPGVFINDNSFKNTTVLPFFRRLNYSAFAENFSFTAGKDFLYFGKGGIDNNFFINIPDKKNKNLLLWHLKFETFVKQFTFTAGAAVDTKNIDLLQPPAWYNLWGKIVYSHPVVLIGLESDWLFEPTIQKYKQEKSIVFKTAVETFFNLPKGFELYVNAKLPVNVLKKELGEWAVLAGLSKTFMYKNCSFISIAEGLYHFNLGFKYAFFQIAELGEYMGFSIGISGLENKELNLITGAKFFIGDLNFKLEYITKNFLLNKNTQGGIVSIGVMFNEKV</sequence>
<keyword evidence="3" id="KW-1185">Reference proteome</keyword>
<reference evidence="3" key="1">
    <citation type="submission" date="2015-01" db="EMBL/GenBank/DDBJ databases">
        <authorList>
            <person name="Manzoor Shahid"/>
            <person name="Zubair Saima"/>
        </authorList>
    </citation>
    <scope>NUCLEOTIDE SEQUENCE [LARGE SCALE GENOMIC DNA]</scope>
    <source>
        <strain evidence="3">V1</strain>
    </source>
</reference>